<evidence type="ECO:0000313" key="11">
    <source>
        <dbReference type="EMBL" id="SHI93318.1"/>
    </source>
</evidence>
<evidence type="ECO:0000256" key="5">
    <source>
        <dbReference type="ARBA" id="ARBA00022676"/>
    </source>
</evidence>
<evidence type="ECO:0000256" key="8">
    <source>
        <dbReference type="PIRNR" id="PIRNR000477"/>
    </source>
</evidence>
<organism evidence="11 12">
    <name type="scientific">Lutispora thermophila DSM 19022</name>
    <dbReference type="NCBI Taxonomy" id="1122184"/>
    <lineage>
        <taxon>Bacteria</taxon>
        <taxon>Bacillati</taxon>
        <taxon>Bacillota</taxon>
        <taxon>Clostridia</taxon>
        <taxon>Lutisporales</taxon>
        <taxon>Lutisporaceae</taxon>
        <taxon>Lutispora</taxon>
    </lineage>
</organism>
<keyword evidence="4" id="KW-0597">Phosphoprotein</keyword>
<proteinExistence type="inferred from homology"/>
<comment type="similarity">
    <text evidence="3 8">Belongs to the PNP/MTAP phosphorylase family.</text>
</comment>
<feature type="binding site" evidence="9">
    <location>
        <position position="114"/>
    </location>
    <ligand>
        <name>phosphate</name>
        <dbReference type="ChEBI" id="CHEBI:43474"/>
    </ligand>
</feature>
<keyword evidence="6 8" id="KW-0808">Transferase</keyword>
<dbReference type="PANTHER" id="PTHR11904:SF9">
    <property type="entry name" value="PURINE NUCLEOSIDE PHOSPHORYLASE-RELATED"/>
    <property type="match status" value="1"/>
</dbReference>
<dbReference type="GO" id="GO:0009116">
    <property type="term" value="P:nucleoside metabolic process"/>
    <property type="evidence" value="ECO:0007669"/>
    <property type="project" value="InterPro"/>
</dbReference>
<feature type="binding site" evidence="9">
    <location>
        <position position="236"/>
    </location>
    <ligand>
        <name>a purine D-ribonucleoside</name>
        <dbReference type="ChEBI" id="CHEBI:142355"/>
    </ligand>
</feature>
<feature type="binding site" evidence="9">
    <location>
        <position position="31"/>
    </location>
    <ligand>
        <name>phosphate</name>
        <dbReference type="ChEBI" id="CHEBI:43474"/>
    </ligand>
</feature>
<dbReference type="InterPro" id="IPR000845">
    <property type="entry name" value="Nucleoside_phosphorylase_d"/>
</dbReference>
<dbReference type="SUPFAM" id="SSF53167">
    <property type="entry name" value="Purine and uridine phosphorylases"/>
    <property type="match status" value="1"/>
</dbReference>
<feature type="binding site" evidence="9">
    <location>
        <position position="62"/>
    </location>
    <ligand>
        <name>phosphate</name>
        <dbReference type="ChEBI" id="CHEBI:43474"/>
    </ligand>
</feature>
<evidence type="ECO:0000256" key="2">
    <source>
        <dbReference type="ARBA" id="ARBA00005058"/>
    </source>
</evidence>
<accession>A0A1M6F6H0</accession>
<dbReference type="Pfam" id="PF01048">
    <property type="entry name" value="PNP_UDP_1"/>
    <property type="match status" value="1"/>
</dbReference>
<keyword evidence="5 8" id="KW-0328">Glycosyltransferase</keyword>
<sequence>MMELDKKILEAKKYIENYLDEKPDICLILGSGLGVLGEKAENQKIVDYSNIPHFPVSTIEGHKSRFVFGRINNIKVAIMQGRFHFYEGYSMKETAFPVWVMKSLGVNKLIVTNAAGGINTSYRPGDLMLIKDHINFMFTNPLIGPNLNSIGTRFPDMSNAYSYRMREIVKNVSDKLNIPIKEGVYASMTGPSYETPAEIRMLRILGADAVGMSTVPEVIAANHAEMEVIGISCITNMAAGVLDKPLNHQEVIKTAEEVKEKFIKLVTGIISEI</sequence>
<dbReference type="UniPathway" id="UPA00606"/>
<evidence type="ECO:0000256" key="7">
    <source>
        <dbReference type="ARBA" id="ARBA00048556"/>
    </source>
</evidence>
<evidence type="ECO:0000256" key="3">
    <source>
        <dbReference type="ARBA" id="ARBA00006751"/>
    </source>
</evidence>
<dbReference type="NCBIfam" id="TIGR01700">
    <property type="entry name" value="PNPH"/>
    <property type="match status" value="1"/>
</dbReference>
<feature type="binding site" evidence="9">
    <location>
        <begin position="82"/>
        <end position="84"/>
    </location>
    <ligand>
        <name>phosphate</name>
        <dbReference type="ChEBI" id="CHEBI:43474"/>
    </ligand>
</feature>
<dbReference type="EMBL" id="FQZS01000011">
    <property type="protein sequence ID" value="SHI93318.1"/>
    <property type="molecule type" value="Genomic_DNA"/>
</dbReference>
<dbReference type="InterPro" id="IPR011270">
    <property type="entry name" value="Pur_Nuc_Pase_Ino/Guo-sp"/>
</dbReference>
<dbReference type="InterPro" id="IPR035994">
    <property type="entry name" value="Nucleoside_phosphorylase_sf"/>
</dbReference>
<dbReference type="InterPro" id="IPR011268">
    <property type="entry name" value="Purine_phosphorylase"/>
</dbReference>
<protein>
    <recommendedName>
        <fullName evidence="8">Purine nucleoside phosphorylase</fullName>
        <ecNumber evidence="8">2.4.2.1</ecNumber>
    </recommendedName>
    <alternativeName>
        <fullName evidence="8">Inosine-guanosine phosphorylase</fullName>
    </alternativeName>
</protein>
<dbReference type="EC" id="2.4.2.1" evidence="8"/>
<gene>
    <name evidence="11" type="ORF">SAMN02745176_01845</name>
</gene>
<feature type="domain" description="Nucleoside phosphorylase" evidence="10">
    <location>
        <begin position="25"/>
        <end position="270"/>
    </location>
</feature>
<dbReference type="NCBIfam" id="TIGR01697">
    <property type="entry name" value="PNPH-PUNA-XAPA"/>
    <property type="match status" value="1"/>
</dbReference>
<evidence type="ECO:0000259" key="10">
    <source>
        <dbReference type="Pfam" id="PF01048"/>
    </source>
</evidence>
<reference evidence="11 12" key="1">
    <citation type="submission" date="2016-11" db="EMBL/GenBank/DDBJ databases">
        <authorList>
            <person name="Jaros S."/>
            <person name="Januszkiewicz K."/>
            <person name="Wedrychowicz H."/>
        </authorList>
    </citation>
    <scope>NUCLEOTIDE SEQUENCE [LARGE SCALE GENOMIC DNA]</scope>
    <source>
        <strain evidence="11 12">DSM 19022</strain>
    </source>
</reference>
<evidence type="ECO:0000256" key="6">
    <source>
        <dbReference type="ARBA" id="ARBA00022679"/>
    </source>
</evidence>
<dbReference type="STRING" id="1122184.SAMN02745176_01845"/>
<dbReference type="AlphaFoldDB" id="A0A1M6F6H0"/>
<dbReference type="GO" id="GO:0005737">
    <property type="term" value="C:cytoplasm"/>
    <property type="evidence" value="ECO:0007669"/>
    <property type="project" value="TreeGrafter"/>
</dbReference>
<dbReference type="GO" id="GO:0004731">
    <property type="term" value="F:purine-nucleoside phosphorylase activity"/>
    <property type="evidence" value="ECO:0007669"/>
    <property type="project" value="UniProtKB-EC"/>
</dbReference>
<evidence type="ECO:0000256" key="9">
    <source>
        <dbReference type="PIRSR" id="PIRSR000477-2"/>
    </source>
</evidence>
<dbReference type="NCBIfam" id="NF006054">
    <property type="entry name" value="PRK08202.1"/>
    <property type="match status" value="1"/>
</dbReference>
<evidence type="ECO:0000256" key="4">
    <source>
        <dbReference type="ARBA" id="ARBA00022553"/>
    </source>
</evidence>
<comment type="pathway">
    <text evidence="2 8">Purine metabolism; purine nucleoside salvage.</text>
</comment>
<evidence type="ECO:0000256" key="1">
    <source>
        <dbReference type="ARBA" id="ARBA00002678"/>
    </source>
</evidence>
<dbReference type="Gene3D" id="3.40.50.1580">
    <property type="entry name" value="Nucleoside phosphorylase domain"/>
    <property type="match status" value="1"/>
</dbReference>
<comment type="function">
    <text evidence="1">The purine nucleoside phosphorylases catalyze the phosphorolytic breakdown of the N-glycosidic bond in the beta-(deoxy)ribonucleoside molecules, with the formation of the corresponding free purine bases and pentose-1-phosphate. Cleaves guanosine, inosine, 2'-deoxyguanosine and 2'-deoxyinosine.</text>
</comment>
<keyword evidence="12" id="KW-1185">Reference proteome</keyword>
<dbReference type="CDD" id="cd09009">
    <property type="entry name" value="PNP-EcPNPII_like"/>
    <property type="match status" value="1"/>
</dbReference>
<feature type="binding site" evidence="9">
    <location>
        <position position="213"/>
    </location>
    <ligand>
        <name>phosphate</name>
        <dbReference type="ChEBI" id="CHEBI:43474"/>
    </ligand>
</feature>
<comment type="catalytic activity">
    <reaction evidence="7">
        <text>a purine 2'-deoxy-D-ribonucleoside + phosphate = a purine nucleobase + 2-deoxy-alpha-D-ribose 1-phosphate</text>
        <dbReference type="Rhea" id="RHEA:36431"/>
        <dbReference type="ChEBI" id="CHEBI:26386"/>
        <dbReference type="ChEBI" id="CHEBI:43474"/>
        <dbReference type="ChEBI" id="CHEBI:57259"/>
        <dbReference type="ChEBI" id="CHEBI:142361"/>
        <dbReference type="EC" id="2.4.2.1"/>
    </reaction>
</comment>
<dbReference type="FunFam" id="3.40.50.1580:FF:000010">
    <property type="entry name" value="Purine nucleoside phosphorylase"/>
    <property type="match status" value="1"/>
</dbReference>
<dbReference type="PANTHER" id="PTHR11904">
    <property type="entry name" value="METHYLTHIOADENOSINE/PURINE NUCLEOSIDE PHOSPHORYLASE"/>
    <property type="match status" value="1"/>
</dbReference>
<dbReference type="Proteomes" id="UP000184442">
    <property type="component" value="Unassembled WGS sequence"/>
</dbReference>
<name>A0A1M6F6H0_9FIRM</name>
<dbReference type="PIRSF" id="PIRSF000477">
    <property type="entry name" value="PurNPase"/>
    <property type="match status" value="1"/>
</dbReference>
<feature type="binding site" evidence="9">
    <location>
        <position position="194"/>
    </location>
    <ligand>
        <name>a purine D-ribonucleoside</name>
        <dbReference type="ChEBI" id="CHEBI:142355"/>
    </ligand>
</feature>
<evidence type="ECO:0000313" key="12">
    <source>
        <dbReference type="Proteomes" id="UP000184442"/>
    </source>
</evidence>